<dbReference type="FunFam" id="3.40.140.20:FF:000001">
    <property type="entry name" value="Bifunctional purine biosynthesis protein PurH"/>
    <property type="match status" value="1"/>
</dbReference>
<keyword evidence="4 11" id="KW-0808">Transferase</keyword>
<reference evidence="11" key="1">
    <citation type="submission" date="2018-06" db="EMBL/GenBank/DDBJ databases">
        <authorList>
            <person name="Zhirakovskaya E."/>
        </authorList>
    </citation>
    <scope>NUCLEOTIDE SEQUENCE</scope>
</reference>
<dbReference type="NCBIfam" id="NF002049">
    <property type="entry name" value="PRK00881.1"/>
    <property type="match status" value="1"/>
</dbReference>
<evidence type="ECO:0000256" key="8">
    <source>
        <dbReference type="ARBA" id="ARBA00050488"/>
    </source>
</evidence>
<proteinExistence type="inferred from homology"/>
<evidence type="ECO:0000256" key="7">
    <source>
        <dbReference type="ARBA" id="ARBA00023268"/>
    </source>
</evidence>
<dbReference type="UniPathway" id="UPA00074">
    <property type="reaction ID" value="UER00133"/>
</dbReference>
<evidence type="ECO:0000256" key="4">
    <source>
        <dbReference type="ARBA" id="ARBA00022679"/>
    </source>
</evidence>
<dbReference type="SUPFAM" id="SSF53927">
    <property type="entry name" value="Cytidine deaminase-like"/>
    <property type="match status" value="1"/>
</dbReference>
<comment type="pathway">
    <text evidence="2">Purine metabolism; IMP biosynthesis via de novo pathway; 5-formamido-1-(5-phospho-D-ribosyl)imidazole-4-carboxamide from 5-amino-1-(5-phospho-D-ribosyl)imidazole-4-carboxamide (10-formyl THF route): step 1/1.</text>
</comment>
<dbReference type="GO" id="GO:0004643">
    <property type="term" value="F:phosphoribosylaminoimidazolecarboxamide formyltransferase activity"/>
    <property type="evidence" value="ECO:0007669"/>
    <property type="project" value="UniProtKB-EC"/>
</dbReference>
<accession>A0A3B1DA90</accession>
<comment type="catalytic activity">
    <reaction evidence="8">
        <text>(6R)-10-formyltetrahydrofolate + 5-amino-1-(5-phospho-beta-D-ribosyl)imidazole-4-carboxamide = 5-formamido-1-(5-phospho-D-ribosyl)imidazole-4-carboxamide + (6S)-5,6,7,8-tetrahydrofolate</text>
        <dbReference type="Rhea" id="RHEA:22192"/>
        <dbReference type="ChEBI" id="CHEBI:57453"/>
        <dbReference type="ChEBI" id="CHEBI:58467"/>
        <dbReference type="ChEBI" id="CHEBI:58475"/>
        <dbReference type="ChEBI" id="CHEBI:195366"/>
        <dbReference type="EC" id="2.1.2.3"/>
    </reaction>
</comment>
<dbReference type="CDD" id="cd01421">
    <property type="entry name" value="IMPCH"/>
    <property type="match status" value="1"/>
</dbReference>
<comment type="catalytic activity">
    <reaction evidence="9">
        <text>IMP + H2O = 5-formamido-1-(5-phospho-D-ribosyl)imidazole-4-carboxamide</text>
        <dbReference type="Rhea" id="RHEA:18445"/>
        <dbReference type="ChEBI" id="CHEBI:15377"/>
        <dbReference type="ChEBI" id="CHEBI:58053"/>
        <dbReference type="ChEBI" id="CHEBI:58467"/>
        <dbReference type="EC" id="3.5.4.10"/>
    </reaction>
</comment>
<keyword evidence="6 11" id="KW-0378">Hydrolase</keyword>
<dbReference type="Pfam" id="PF01808">
    <property type="entry name" value="AICARFT_IMPCHas"/>
    <property type="match status" value="1"/>
</dbReference>
<evidence type="ECO:0000256" key="2">
    <source>
        <dbReference type="ARBA" id="ARBA00004954"/>
    </source>
</evidence>
<dbReference type="InterPro" id="IPR036914">
    <property type="entry name" value="MGS-like_dom_sf"/>
</dbReference>
<dbReference type="EC" id="2.1.2.3" evidence="11"/>
<keyword evidence="5" id="KW-0658">Purine biosynthesis</keyword>
<protein>
    <submittedName>
        <fullName evidence="11">IMP cyclohydrolase / Phosphoribosylaminoimidazolecarboxamide formyltransferase</fullName>
        <ecNumber evidence="11">2.1.2.3</ecNumber>
        <ecNumber evidence="11">3.5.4.10</ecNumber>
    </submittedName>
</protein>
<dbReference type="AlphaFoldDB" id="A0A3B1DA90"/>
<dbReference type="PANTHER" id="PTHR11692:SF0">
    <property type="entry name" value="BIFUNCTIONAL PURINE BIOSYNTHESIS PROTEIN ATIC"/>
    <property type="match status" value="1"/>
</dbReference>
<dbReference type="InterPro" id="IPR016193">
    <property type="entry name" value="Cytidine_deaminase-like"/>
</dbReference>
<evidence type="ECO:0000259" key="10">
    <source>
        <dbReference type="PROSITE" id="PS51855"/>
    </source>
</evidence>
<evidence type="ECO:0000256" key="9">
    <source>
        <dbReference type="ARBA" id="ARBA00050687"/>
    </source>
</evidence>
<comment type="pathway">
    <text evidence="1">Purine metabolism; IMP biosynthesis via de novo pathway; IMP from 5-formamido-1-(5-phospho-D-ribosyl)imidazole-4-carboxamide: step 1/1.</text>
</comment>
<dbReference type="PROSITE" id="PS51855">
    <property type="entry name" value="MGS"/>
    <property type="match status" value="1"/>
</dbReference>
<dbReference type="NCBIfam" id="TIGR00355">
    <property type="entry name" value="purH"/>
    <property type="match status" value="1"/>
</dbReference>
<organism evidence="11">
    <name type="scientific">hydrothermal vent metagenome</name>
    <dbReference type="NCBI Taxonomy" id="652676"/>
    <lineage>
        <taxon>unclassified sequences</taxon>
        <taxon>metagenomes</taxon>
        <taxon>ecological metagenomes</taxon>
    </lineage>
</organism>
<comment type="similarity">
    <text evidence="3">Belongs to the PurH family.</text>
</comment>
<dbReference type="PANTHER" id="PTHR11692">
    <property type="entry name" value="BIFUNCTIONAL PURINE BIOSYNTHESIS PROTEIN PURH"/>
    <property type="match status" value="1"/>
</dbReference>
<keyword evidence="7" id="KW-0511">Multifunctional enzyme</keyword>
<feature type="domain" description="MGS-like" evidence="10">
    <location>
        <begin position="1"/>
        <end position="147"/>
    </location>
</feature>
<dbReference type="GO" id="GO:0003937">
    <property type="term" value="F:IMP cyclohydrolase activity"/>
    <property type="evidence" value="ECO:0007669"/>
    <property type="project" value="UniProtKB-EC"/>
</dbReference>
<sequence length="517" mass="56620">MIKVKRALISVSDKKGILAFARCLHGLGVEILSTGGTARQLRESGIPVQEVADYTGFPEMLDGRVKTLHPKVHGGLLAVRENAEHMAKAQEHGIGMIDMAVVNLYPFEQVTQKKHVSLSEAIENIDIGGPAMLRSAAKNFRNVAVICNPDRYSEIITELQNNNGLLPDSILFRLSVEAFGHTARYDSIISSFLSKTLHQDSFSNLPEEVGLRFNKIQDLRYGENPHQQAAFYGEENESGLAKIKKLHGKELSFNNILDLNAAIDFVKDLDKPAAVIIKHNNPTGVAEDVDLARAYRKAWSCDKIAAFGGIIGLNRKVDEATAKLILKSGFMECVIAPGFTKQALTILSQKKNLRLLSMDFRDFKASEFDFKKVHGGLLLQDKDERELSVSELKIVTKKKPTAAQIEAMLFGWKIVKNIKSNAIVLVKGKKTLGIGGGQTSRVQSVKIAIENAGKEAKGAVFVSDAFIPHVDNVQLAAKAGVKAIIQTGGSIADKDVIAEADKFKMAMVMTGVRHFKH</sequence>
<dbReference type="Gene3D" id="3.40.50.1380">
    <property type="entry name" value="Methylglyoxal synthase-like domain"/>
    <property type="match status" value="1"/>
</dbReference>
<name>A0A3B1DA90_9ZZZZ</name>
<dbReference type="Gene3D" id="3.40.140.20">
    <property type="match status" value="2"/>
</dbReference>
<gene>
    <name evidence="11" type="ORF">MNBD_UNCLBAC01-287</name>
</gene>
<dbReference type="GO" id="GO:0005829">
    <property type="term" value="C:cytosol"/>
    <property type="evidence" value="ECO:0007669"/>
    <property type="project" value="TreeGrafter"/>
</dbReference>
<evidence type="ECO:0000256" key="6">
    <source>
        <dbReference type="ARBA" id="ARBA00022801"/>
    </source>
</evidence>
<evidence type="ECO:0000256" key="5">
    <source>
        <dbReference type="ARBA" id="ARBA00022755"/>
    </source>
</evidence>
<dbReference type="HAMAP" id="MF_00139">
    <property type="entry name" value="PurH"/>
    <property type="match status" value="1"/>
</dbReference>
<dbReference type="EMBL" id="UOGJ01000134">
    <property type="protein sequence ID" value="VAX37682.1"/>
    <property type="molecule type" value="Genomic_DNA"/>
</dbReference>
<dbReference type="InterPro" id="IPR024051">
    <property type="entry name" value="AICAR_Tfase_dup_dom_sf"/>
</dbReference>
<dbReference type="InterPro" id="IPR002695">
    <property type="entry name" value="PurH-like"/>
</dbReference>
<evidence type="ECO:0000256" key="3">
    <source>
        <dbReference type="ARBA" id="ARBA00007667"/>
    </source>
</evidence>
<dbReference type="SMART" id="SM00851">
    <property type="entry name" value="MGS"/>
    <property type="match status" value="1"/>
</dbReference>
<dbReference type="GO" id="GO:0006189">
    <property type="term" value="P:'de novo' IMP biosynthetic process"/>
    <property type="evidence" value="ECO:0007669"/>
    <property type="project" value="UniProtKB-UniPathway"/>
</dbReference>
<dbReference type="SUPFAM" id="SSF52335">
    <property type="entry name" value="Methylglyoxal synthase-like"/>
    <property type="match status" value="1"/>
</dbReference>
<dbReference type="FunFam" id="3.40.50.1380:FF:000001">
    <property type="entry name" value="Bifunctional purine biosynthesis protein PurH"/>
    <property type="match status" value="1"/>
</dbReference>
<dbReference type="EC" id="3.5.4.10" evidence="11"/>
<evidence type="ECO:0000313" key="11">
    <source>
        <dbReference type="EMBL" id="VAX37682.1"/>
    </source>
</evidence>
<dbReference type="InterPro" id="IPR011607">
    <property type="entry name" value="MGS-like_dom"/>
</dbReference>
<dbReference type="Pfam" id="PF02142">
    <property type="entry name" value="MGS"/>
    <property type="match status" value="1"/>
</dbReference>
<dbReference type="PIRSF" id="PIRSF000414">
    <property type="entry name" value="AICARFT_IMPCHas"/>
    <property type="match status" value="1"/>
</dbReference>
<evidence type="ECO:0000256" key="1">
    <source>
        <dbReference type="ARBA" id="ARBA00004844"/>
    </source>
</evidence>
<dbReference type="SMART" id="SM00798">
    <property type="entry name" value="AICARFT_IMPCHas"/>
    <property type="match status" value="1"/>
</dbReference>